<evidence type="ECO:0000313" key="1">
    <source>
        <dbReference type="EMBL" id="MBX64047.1"/>
    </source>
</evidence>
<dbReference type="AlphaFoldDB" id="A0A2P2QAV1"/>
<sequence>MISFRFITIPKEDALLSFFIKLLSVLRRNMSVGNTTKNFKMTHLQLPF</sequence>
<protein>
    <submittedName>
        <fullName evidence="1">Uncharacterized protein</fullName>
    </submittedName>
</protein>
<name>A0A2P2QAV1_RHIMU</name>
<reference evidence="1" key="1">
    <citation type="submission" date="2018-02" db="EMBL/GenBank/DDBJ databases">
        <title>Rhizophora mucronata_Transcriptome.</title>
        <authorList>
            <person name="Meera S.P."/>
            <person name="Sreeshan A."/>
            <person name="Augustine A."/>
        </authorList>
    </citation>
    <scope>NUCLEOTIDE SEQUENCE</scope>
    <source>
        <tissue evidence="1">Leaf</tissue>
    </source>
</reference>
<proteinExistence type="predicted"/>
<organism evidence="1">
    <name type="scientific">Rhizophora mucronata</name>
    <name type="common">Asiatic mangrove</name>
    <dbReference type="NCBI Taxonomy" id="61149"/>
    <lineage>
        <taxon>Eukaryota</taxon>
        <taxon>Viridiplantae</taxon>
        <taxon>Streptophyta</taxon>
        <taxon>Embryophyta</taxon>
        <taxon>Tracheophyta</taxon>
        <taxon>Spermatophyta</taxon>
        <taxon>Magnoliopsida</taxon>
        <taxon>eudicotyledons</taxon>
        <taxon>Gunneridae</taxon>
        <taxon>Pentapetalae</taxon>
        <taxon>rosids</taxon>
        <taxon>fabids</taxon>
        <taxon>Malpighiales</taxon>
        <taxon>Rhizophoraceae</taxon>
        <taxon>Rhizophora</taxon>
    </lineage>
</organism>
<accession>A0A2P2QAV1</accession>
<dbReference type="EMBL" id="GGEC01083563">
    <property type="protein sequence ID" value="MBX64047.1"/>
    <property type="molecule type" value="Transcribed_RNA"/>
</dbReference>